<name>A0A022RY29_ERYGU</name>
<evidence type="ECO:0000259" key="1">
    <source>
        <dbReference type="PROSITE" id="PS50181"/>
    </source>
</evidence>
<sequence length="376" mass="44307">MRIDELSDLPDSVLTHILSFLQTKDSVRTSVLARRWRYLWAYVPTLDFDGENKDFINKAMLLHIVERVNTFRLLLDKDYSFHDYPLDTWTAFAIMRRVQNLDLCLRFQVALPRRLFTCKTLVHLSLTSCGAIPKSGAVCLPSLKKLHLIRVRYEADESLPYLISSCPVLEELLIESIMHLVSCIISSPTIKWLTVQFQFNRYRSYSHDYRLEINTPALIYLNIVDGLSEHIESGPLSSLTEAYVQVHNDQEKQDDFLYSRSVLEFIDRLRHIKCLKLDLFTDAQKRIKRWMEPQQAPGYLLSRLRTIQLFTIQREIVRYLLRNATVLEKMVVVYHCALNFEERKYFLHEISAFERRSEVCELAFVNLLDWDFDGEL</sequence>
<evidence type="ECO:0000313" key="3">
    <source>
        <dbReference type="Proteomes" id="UP000030748"/>
    </source>
</evidence>
<dbReference type="CDD" id="cd22160">
    <property type="entry name" value="F-box_AtFBL13-like"/>
    <property type="match status" value="1"/>
</dbReference>
<dbReference type="SMART" id="SM00579">
    <property type="entry name" value="FBD"/>
    <property type="match status" value="1"/>
</dbReference>
<gene>
    <name evidence="2" type="ORF">MIMGU_mgv1a024205mg</name>
</gene>
<dbReference type="Pfam" id="PF00646">
    <property type="entry name" value="F-box"/>
    <property type="match status" value="1"/>
</dbReference>
<dbReference type="PROSITE" id="PS50181">
    <property type="entry name" value="FBOX"/>
    <property type="match status" value="1"/>
</dbReference>
<dbReference type="EMBL" id="KI630206">
    <property type="protein sequence ID" value="EYU44906.1"/>
    <property type="molecule type" value="Genomic_DNA"/>
</dbReference>
<proteinExistence type="predicted"/>
<dbReference type="InterPro" id="IPR050232">
    <property type="entry name" value="FBL13/AtMIF1-like"/>
</dbReference>
<feature type="domain" description="F-box" evidence="1">
    <location>
        <begin position="3"/>
        <end position="39"/>
    </location>
</feature>
<dbReference type="InterPro" id="IPR055411">
    <property type="entry name" value="LRR_FXL15/At3g58940/PEG3-like"/>
</dbReference>
<keyword evidence="3" id="KW-1185">Reference proteome</keyword>
<organism evidence="2 3">
    <name type="scientific">Erythranthe guttata</name>
    <name type="common">Yellow monkey flower</name>
    <name type="synonym">Mimulus guttatus</name>
    <dbReference type="NCBI Taxonomy" id="4155"/>
    <lineage>
        <taxon>Eukaryota</taxon>
        <taxon>Viridiplantae</taxon>
        <taxon>Streptophyta</taxon>
        <taxon>Embryophyta</taxon>
        <taxon>Tracheophyta</taxon>
        <taxon>Spermatophyta</taxon>
        <taxon>Magnoliopsida</taxon>
        <taxon>eudicotyledons</taxon>
        <taxon>Gunneridae</taxon>
        <taxon>Pentapetalae</taxon>
        <taxon>asterids</taxon>
        <taxon>lamiids</taxon>
        <taxon>Lamiales</taxon>
        <taxon>Phrymaceae</taxon>
        <taxon>Erythranthe</taxon>
    </lineage>
</organism>
<reference evidence="2 3" key="1">
    <citation type="journal article" date="2013" name="Proc. Natl. Acad. Sci. U.S.A.">
        <title>Fine-scale variation in meiotic recombination in Mimulus inferred from population shotgun sequencing.</title>
        <authorList>
            <person name="Hellsten U."/>
            <person name="Wright K.M."/>
            <person name="Jenkins J."/>
            <person name="Shu S."/>
            <person name="Yuan Y."/>
            <person name="Wessler S.R."/>
            <person name="Schmutz J."/>
            <person name="Willis J.H."/>
            <person name="Rokhsar D.S."/>
        </authorList>
    </citation>
    <scope>NUCLEOTIDE SEQUENCE [LARGE SCALE GENOMIC DNA]</scope>
    <source>
        <strain evidence="3">cv. DUN x IM62</strain>
    </source>
</reference>
<dbReference type="InterPro" id="IPR006566">
    <property type="entry name" value="FBD"/>
</dbReference>
<evidence type="ECO:0000313" key="2">
    <source>
        <dbReference type="EMBL" id="EYU44906.1"/>
    </source>
</evidence>
<dbReference type="InterPro" id="IPR032675">
    <property type="entry name" value="LRR_dom_sf"/>
</dbReference>
<dbReference type="STRING" id="4155.A0A022RY29"/>
<dbReference type="AlphaFoldDB" id="A0A022RY29"/>
<dbReference type="PANTHER" id="PTHR31900:SF34">
    <property type="entry name" value="EMB|CAB62440.1-RELATED"/>
    <property type="match status" value="1"/>
</dbReference>
<dbReference type="InterPro" id="IPR001810">
    <property type="entry name" value="F-box_dom"/>
</dbReference>
<dbReference type="SUPFAM" id="SSF52047">
    <property type="entry name" value="RNI-like"/>
    <property type="match status" value="1"/>
</dbReference>
<dbReference type="Gene3D" id="3.80.10.10">
    <property type="entry name" value="Ribonuclease Inhibitor"/>
    <property type="match status" value="1"/>
</dbReference>
<dbReference type="Proteomes" id="UP000030748">
    <property type="component" value="Unassembled WGS sequence"/>
</dbReference>
<dbReference type="Pfam" id="PF24758">
    <property type="entry name" value="LRR_At5g56370"/>
    <property type="match status" value="1"/>
</dbReference>
<dbReference type="InterPro" id="IPR053781">
    <property type="entry name" value="F-box_AtFBL13-like"/>
</dbReference>
<dbReference type="SUPFAM" id="SSF81383">
    <property type="entry name" value="F-box domain"/>
    <property type="match status" value="1"/>
</dbReference>
<accession>A0A022RY29</accession>
<dbReference type="PANTHER" id="PTHR31900">
    <property type="entry name" value="F-BOX/RNI SUPERFAMILY PROTEIN-RELATED"/>
    <property type="match status" value="1"/>
</dbReference>
<dbReference type="InterPro" id="IPR036047">
    <property type="entry name" value="F-box-like_dom_sf"/>
</dbReference>
<protein>
    <recommendedName>
        <fullName evidence="1">F-box domain-containing protein</fullName>
    </recommendedName>
</protein>
<dbReference type="Gene3D" id="1.20.1280.50">
    <property type="match status" value="1"/>
</dbReference>